<sequence length="73" mass="7836">MAQQSQIDINPLKQAKANVTLTEQLLTQAIEKSVSDEILVQEALKQAVTEIAQAQAAVSQVQSAMQTQAKSKA</sequence>
<dbReference type="EMBL" id="CP147404">
    <property type="protein sequence ID" value="WXB94775.1"/>
    <property type="molecule type" value="Genomic_DNA"/>
</dbReference>
<dbReference type="RefSeq" id="WP_338754612.1">
    <property type="nucleotide sequence ID" value="NZ_CP147404.1"/>
</dbReference>
<feature type="coiled-coil region" evidence="1">
    <location>
        <begin position="12"/>
        <end position="64"/>
    </location>
</feature>
<accession>A0ABZ2NBY5</accession>
<keyword evidence="1" id="KW-0175">Coiled coil</keyword>
<dbReference type="Proteomes" id="UP001387364">
    <property type="component" value="Chromosome"/>
</dbReference>
<organism evidence="2 3">
    <name type="scientific">Bacillus kandeliae</name>
    <dbReference type="NCBI Taxonomy" id="3129297"/>
    <lineage>
        <taxon>Bacteria</taxon>
        <taxon>Bacillati</taxon>
        <taxon>Bacillota</taxon>
        <taxon>Bacilli</taxon>
        <taxon>Bacillales</taxon>
        <taxon>Bacillaceae</taxon>
        <taxon>Bacillus</taxon>
    </lineage>
</organism>
<evidence type="ECO:0000313" key="2">
    <source>
        <dbReference type="EMBL" id="WXB94775.1"/>
    </source>
</evidence>
<name>A0ABZ2NBY5_9BACI</name>
<gene>
    <name evidence="2" type="ORF">WDJ61_09180</name>
</gene>
<protein>
    <submittedName>
        <fullName evidence="2">Uncharacterized protein</fullName>
    </submittedName>
</protein>
<proteinExistence type="predicted"/>
<evidence type="ECO:0000313" key="3">
    <source>
        <dbReference type="Proteomes" id="UP001387364"/>
    </source>
</evidence>
<evidence type="ECO:0000256" key="1">
    <source>
        <dbReference type="SAM" id="Coils"/>
    </source>
</evidence>
<keyword evidence="3" id="KW-1185">Reference proteome</keyword>
<reference evidence="2 3" key="1">
    <citation type="submission" date="2024-02" db="EMBL/GenBank/DDBJ databases">
        <title>Seven novel Bacillus-like species.</title>
        <authorList>
            <person name="Liu G."/>
        </authorList>
    </citation>
    <scope>NUCLEOTIDE SEQUENCE [LARGE SCALE GENOMIC DNA]</scope>
    <source>
        <strain evidence="2 3">FJAT-52991</strain>
    </source>
</reference>